<evidence type="ECO:0000313" key="3">
    <source>
        <dbReference type="Proteomes" id="UP000322530"/>
    </source>
</evidence>
<dbReference type="Proteomes" id="UP000322530">
    <property type="component" value="Unassembled WGS sequence"/>
</dbReference>
<gene>
    <name evidence="2" type="ORF">KDI_12110</name>
</gene>
<evidence type="ECO:0000256" key="1">
    <source>
        <dbReference type="SAM" id="MobiDB-lite"/>
    </source>
</evidence>
<sequence>MQGKAVPMRSVGMSPTPFPVLRRRRKERKKQGVQGDGSPNAECGDVPKPLPCFTPPPQGAKKAGGAGGR</sequence>
<keyword evidence="3" id="KW-1185">Reference proteome</keyword>
<evidence type="ECO:0000313" key="2">
    <source>
        <dbReference type="EMBL" id="GCF07647.1"/>
    </source>
</evidence>
<feature type="compositionally biased region" description="Pro residues" evidence="1">
    <location>
        <begin position="48"/>
        <end position="58"/>
    </location>
</feature>
<feature type="region of interest" description="Disordered" evidence="1">
    <location>
        <begin position="1"/>
        <end position="69"/>
    </location>
</feature>
<reference evidence="2 3" key="1">
    <citation type="submission" date="2019-01" db="EMBL/GenBank/DDBJ databases">
        <title>Draft genome sequence of Dictyobacter sp. Uno17.</title>
        <authorList>
            <person name="Wang C.M."/>
            <person name="Zheng Y."/>
            <person name="Sakai Y."/>
            <person name="Abe K."/>
            <person name="Yokota A."/>
            <person name="Yabe S."/>
        </authorList>
    </citation>
    <scope>NUCLEOTIDE SEQUENCE [LARGE SCALE GENOMIC DNA]</scope>
    <source>
        <strain evidence="2 3">Uno17</strain>
    </source>
</reference>
<comment type="caution">
    <text evidence="2">The sequence shown here is derived from an EMBL/GenBank/DDBJ whole genome shotgun (WGS) entry which is preliminary data.</text>
</comment>
<accession>A0A5A5T8G7</accession>
<protein>
    <submittedName>
        <fullName evidence="2">Uncharacterized protein</fullName>
    </submittedName>
</protein>
<dbReference type="AlphaFoldDB" id="A0A5A5T8G7"/>
<name>A0A5A5T8G7_9CHLR</name>
<proteinExistence type="predicted"/>
<feature type="compositionally biased region" description="Basic residues" evidence="1">
    <location>
        <begin position="21"/>
        <end position="31"/>
    </location>
</feature>
<dbReference type="EMBL" id="BIXY01000012">
    <property type="protein sequence ID" value="GCF07647.1"/>
    <property type="molecule type" value="Genomic_DNA"/>
</dbReference>
<organism evidence="2 3">
    <name type="scientific">Dictyobacter arantiisoli</name>
    <dbReference type="NCBI Taxonomy" id="2014874"/>
    <lineage>
        <taxon>Bacteria</taxon>
        <taxon>Bacillati</taxon>
        <taxon>Chloroflexota</taxon>
        <taxon>Ktedonobacteria</taxon>
        <taxon>Ktedonobacterales</taxon>
        <taxon>Dictyobacteraceae</taxon>
        <taxon>Dictyobacter</taxon>
    </lineage>
</organism>